<keyword evidence="2" id="KW-1185">Reference proteome</keyword>
<gene>
    <name evidence="1" type="ORF">CISIN_1g041396mg</name>
</gene>
<accession>A0A067DUT8</accession>
<dbReference type="AlphaFoldDB" id="A0A067DUT8"/>
<dbReference type="STRING" id="2711.A0A067DUT8"/>
<dbReference type="Proteomes" id="UP000027120">
    <property type="component" value="Unassembled WGS sequence"/>
</dbReference>
<sequence length="82" mass="9308">MKLRFQYVPYVGDGKRAIDEYTSEIFMEAKTPFCGHNTLFWLLPSSYSAAGSCSKLNERANSTLSDLWLQFSPSSPRLHLIS</sequence>
<evidence type="ECO:0000313" key="2">
    <source>
        <dbReference type="Proteomes" id="UP000027120"/>
    </source>
</evidence>
<organism evidence="1 2">
    <name type="scientific">Citrus sinensis</name>
    <name type="common">Sweet orange</name>
    <name type="synonym">Citrus aurantium var. sinensis</name>
    <dbReference type="NCBI Taxonomy" id="2711"/>
    <lineage>
        <taxon>Eukaryota</taxon>
        <taxon>Viridiplantae</taxon>
        <taxon>Streptophyta</taxon>
        <taxon>Embryophyta</taxon>
        <taxon>Tracheophyta</taxon>
        <taxon>Spermatophyta</taxon>
        <taxon>Magnoliopsida</taxon>
        <taxon>eudicotyledons</taxon>
        <taxon>Gunneridae</taxon>
        <taxon>Pentapetalae</taxon>
        <taxon>rosids</taxon>
        <taxon>malvids</taxon>
        <taxon>Sapindales</taxon>
        <taxon>Rutaceae</taxon>
        <taxon>Aurantioideae</taxon>
        <taxon>Citrus</taxon>
    </lineage>
</organism>
<evidence type="ECO:0000313" key="1">
    <source>
        <dbReference type="EMBL" id="KDO42371.1"/>
    </source>
</evidence>
<dbReference type="Gene3D" id="3.30.360.10">
    <property type="entry name" value="Dihydrodipicolinate Reductase, domain 2"/>
    <property type="match status" value="1"/>
</dbReference>
<reference evidence="1 2" key="1">
    <citation type="submission" date="2014-04" db="EMBL/GenBank/DDBJ databases">
        <authorList>
            <consortium name="International Citrus Genome Consortium"/>
            <person name="Gmitter F."/>
            <person name="Chen C."/>
            <person name="Farmerie W."/>
            <person name="Harkins T."/>
            <person name="Desany B."/>
            <person name="Mohiuddin M."/>
            <person name="Kodira C."/>
            <person name="Borodovsky M."/>
            <person name="Lomsadze A."/>
            <person name="Burns P."/>
            <person name="Jenkins J."/>
            <person name="Prochnik S."/>
            <person name="Shu S."/>
            <person name="Chapman J."/>
            <person name="Pitluck S."/>
            <person name="Schmutz J."/>
            <person name="Rokhsar D."/>
        </authorList>
    </citation>
    <scope>NUCLEOTIDE SEQUENCE</scope>
</reference>
<proteinExistence type="predicted"/>
<protein>
    <submittedName>
        <fullName evidence="1">Uncharacterized protein</fullName>
    </submittedName>
</protein>
<name>A0A067DUT8_CITSI</name>
<dbReference type="EMBL" id="KK785486">
    <property type="protein sequence ID" value="KDO42371.1"/>
    <property type="molecule type" value="Genomic_DNA"/>
</dbReference>